<feature type="transmembrane region" description="Helical" evidence="2">
    <location>
        <begin position="90"/>
        <end position="111"/>
    </location>
</feature>
<keyword evidence="2" id="KW-0472">Membrane</keyword>
<feature type="compositionally biased region" description="Basic residues" evidence="1">
    <location>
        <begin position="154"/>
        <end position="170"/>
    </location>
</feature>
<evidence type="ECO:0000313" key="3">
    <source>
        <dbReference type="EMBL" id="TDD79044.1"/>
    </source>
</evidence>
<dbReference type="EMBL" id="SMKU01000185">
    <property type="protein sequence ID" value="TDD79044.1"/>
    <property type="molecule type" value="Genomic_DNA"/>
</dbReference>
<proteinExistence type="predicted"/>
<feature type="region of interest" description="Disordered" evidence="1">
    <location>
        <begin position="203"/>
        <end position="229"/>
    </location>
</feature>
<comment type="caution">
    <text evidence="3">The sequence shown here is derived from an EMBL/GenBank/DDBJ whole genome shotgun (WGS) entry which is preliminary data.</text>
</comment>
<gene>
    <name evidence="3" type="ORF">E1298_28615</name>
</gene>
<keyword evidence="2" id="KW-1133">Transmembrane helix</keyword>
<sequence>MWILTLQFTTVAVSAAAYTSIIGPLSMTAGRGGAGAWGIIEGAEALGALAGAFIATCWRPTRPMLIAAIFPCTVAVPLALTAVAGPWPAIVAAMLLPGICQTIYAVAWTIVLQNTFPPDLLARVNRWTLLGSLALTPPRAADLRPTAGHDRHPDHRHLRGTPDHHRHTHRPRLFPSCLHRHIDQPRNSSRNTGCNRERLKMWKRDAPEERKGATRRSCSNRTVDVRSRA</sequence>
<organism evidence="3 4">
    <name type="scientific">Actinomadura rubrisoli</name>
    <dbReference type="NCBI Taxonomy" id="2530368"/>
    <lineage>
        <taxon>Bacteria</taxon>
        <taxon>Bacillati</taxon>
        <taxon>Actinomycetota</taxon>
        <taxon>Actinomycetes</taxon>
        <taxon>Streptosporangiales</taxon>
        <taxon>Thermomonosporaceae</taxon>
        <taxon>Actinomadura</taxon>
    </lineage>
</organism>
<feature type="transmembrane region" description="Helical" evidence="2">
    <location>
        <begin position="65"/>
        <end position="84"/>
    </location>
</feature>
<name>A0A4R5B5Y2_9ACTN</name>
<keyword evidence="4" id="KW-1185">Reference proteome</keyword>
<feature type="compositionally biased region" description="Basic and acidic residues" evidence="1">
    <location>
        <begin position="203"/>
        <end position="212"/>
    </location>
</feature>
<protein>
    <recommendedName>
        <fullName evidence="5">MFS transporter</fullName>
    </recommendedName>
</protein>
<reference evidence="3 4" key="1">
    <citation type="submission" date="2019-03" db="EMBL/GenBank/DDBJ databases">
        <title>Draft genome sequences of novel Actinobacteria.</title>
        <authorList>
            <person name="Sahin N."/>
            <person name="Ay H."/>
            <person name="Saygin H."/>
        </authorList>
    </citation>
    <scope>NUCLEOTIDE SEQUENCE [LARGE SCALE GENOMIC DNA]</scope>
    <source>
        <strain evidence="3 4">H3C3</strain>
    </source>
</reference>
<feature type="transmembrane region" description="Helical" evidence="2">
    <location>
        <begin position="35"/>
        <end position="58"/>
    </location>
</feature>
<evidence type="ECO:0008006" key="5">
    <source>
        <dbReference type="Google" id="ProtNLM"/>
    </source>
</evidence>
<accession>A0A4R5B5Y2</accession>
<evidence type="ECO:0000256" key="1">
    <source>
        <dbReference type="SAM" id="MobiDB-lite"/>
    </source>
</evidence>
<dbReference type="OrthoDB" id="4528313at2"/>
<dbReference type="AlphaFoldDB" id="A0A4R5B5Y2"/>
<feature type="region of interest" description="Disordered" evidence="1">
    <location>
        <begin position="140"/>
        <end position="170"/>
    </location>
</feature>
<dbReference type="Proteomes" id="UP000294513">
    <property type="component" value="Unassembled WGS sequence"/>
</dbReference>
<evidence type="ECO:0000256" key="2">
    <source>
        <dbReference type="SAM" id="Phobius"/>
    </source>
</evidence>
<evidence type="ECO:0000313" key="4">
    <source>
        <dbReference type="Proteomes" id="UP000294513"/>
    </source>
</evidence>
<keyword evidence="2" id="KW-0812">Transmembrane</keyword>
<dbReference type="RefSeq" id="WP_131898657.1">
    <property type="nucleotide sequence ID" value="NZ_SMKU01000185.1"/>
</dbReference>